<evidence type="ECO:0000256" key="5">
    <source>
        <dbReference type="ARBA" id="ARBA00023004"/>
    </source>
</evidence>
<evidence type="ECO:0000256" key="1">
    <source>
        <dbReference type="ARBA" id="ARBA00006622"/>
    </source>
</evidence>
<dbReference type="Gene3D" id="2.60.120.10">
    <property type="entry name" value="Jelly Rolls"/>
    <property type="match status" value="1"/>
</dbReference>
<dbReference type="InParanoid" id="A0A543B205"/>
<dbReference type="GO" id="GO:0008198">
    <property type="term" value="F:ferrous iron binding"/>
    <property type="evidence" value="ECO:0007669"/>
    <property type="project" value="TreeGrafter"/>
</dbReference>
<feature type="binding site" evidence="6">
    <location>
        <position position="108"/>
    </location>
    <ligand>
        <name>Fe cation</name>
        <dbReference type="ChEBI" id="CHEBI:24875"/>
        <note>catalytic</note>
    </ligand>
</feature>
<gene>
    <name evidence="7" type="ORF">FB566_4456</name>
</gene>
<feature type="binding site" evidence="6">
    <location>
        <position position="58"/>
    </location>
    <ligand>
        <name>Fe cation</name>
        <dbReference type="ChEBI" id="CHEBI:24875"/>
        <note>catalytic</note>
    </ligand>
</feature>
<evidence type="ECO:0000256" key="6">
    <source>
        <dbReference type="PIRSR" id="PIRSR610300-51"/>
    </source>
</evidence>
<accession>A0A543B205</accession>
<evidence type="ECO:0000313" key="7">
    <source>
        <dbReference type="EMBL" id="TQL78861.1"/>
    </source>
</evidence>
<dbReference type="EMBL" id="VFOW01000001">
    <property type="protein sequence ID" value="TQL78861.1"/>
    <property type="molecule type" value="Genomic_DNA"/>
</dbReference>
<evidence type="ECO:0000256" key="3">
    <source>
        <dbReference type="ARBA" id="ARBA00022964"/>
    </source>
</evidence>
<dbReference type="CDD" id="cd10548">
    <property type="entry name" value="cupin_CDO"/>
    <property type="match status" value="1"/>
</dbReference>
<feature type="binding site" evidence="6">
    <location>
        <position position="60"/>
    </location>
    <ligand>
        <name>Fe cation</name>
        <dbReference type="ChEBI" id="CHEBI:24875"/>
        <note>catalytic</note>
    </ligand>
</feature>
<proteinExistence type="inferred from homology"/>
<keyword evidence="5 6" id="KW-0408">Iron</keyword>
<dbReference type="OrthoDB" id="4217976at2"/>
<evidence type="ECO:0000313" key="8">
    <source>
        <dbReference type="Proteomes" id="UP000317043"/>
    </source>
</evidence>
<dbReference type="Proteomes" id="UP000317043">
    <property type="component" value="Unassembled WGS sequence"/>
</dbReference>
<keyword evidence="4" id="KW-0560">Oxidoreductase</keyword>
<keyword evidence="8" id="KW-1185">Reference proteome</keyword>
<dbReference type="InterPro" id="IPR010300">
    <property type="entry name" value="CDO_1"/>
</dbReference>
<dbReference type="PANTHER" id="PTHR12918">
    <property type="entry name" value="CYSTEINE DIOXYGENASE"/>
    <property type="match status" value="1"/>
</dbReference>
<reference evidence="7 8" key="1">
    <citation type="submission" date="2019-06" db="EMBL/GenBank/DDBJ databases">
        <title>Sequencing the genomes of 1000 actinobacteria strains.</title>
        <authorList>
            <person name="Klenk H.-P."/>
        </authorList>
    </citation>
    <scope>NUCLEOTIDE SEQUENCE [LARGE SCALE GENOMIC DNA]</scope>
    <source>
        <strain evidence="7 8">DSM 45928</strain>
    </source>
</reference>
<evidence type="ECO:0000256" key="2">
    <source>
        <dbReference type="ARBA" id="ARBA00022723"/>
    </source>
</evidence>
<comment type="caution">
    <text evidence="7">The sequence shown here is derived from an EMBL/GenBank/DDBJ whole genome shotgun (WGS) entry which is preliminary data.</text>
</comment>
<dbReference type="GO" id="GO:0016702">
    <property type="term" value="F:oxidoreductase activity, acting on single donors with incorporation of molecular oxygen, incorporation of two atoms of oxygen"/>
    <property type="evidence" value="ECO:0007669"/>
    <property type="project" value="InterPro"/>
</dbReference>
<dbReference type="RefSeq" id="WP_142043738.1">
    <property type="nucleotide sequence ID" value="NZ_JBHTGS010000002.1"/>
</dbReference>
<protein>
    <submittedName>
        <fullName evidence="7">Cysteine dioxygenase type I</fullName>
    </submittedName>
</protein>
<keyword evidence="2 6" id="KW-0479">Metal-binding</keyword>
<keyword evidence="3 7" id="KW-0223">Dioxygenase</keyword>
<dbReference type="InterPro" id="IPR011051">
    <property type="entry name" value="RmlC_Cupin_sf"/>
</dbReference>
<dbReference type="AlphaFoldDB" id="A0A543B205"/>
<organism evidence="7 8">
    <name type="scientific">Stackebrandtia endophytica</name>
    <dbReference type="NCBI Taxonomy" id="1496996"/>
    <lineage>
        <taxon>Bacteria</taxon>
        <taxon>Bacillati</taxon>
        <taxon>Actinomycetota</taxon>
        <taxon>Actinomycetes</taxon>
        <taxon>Glycomycetales</taxon>
        <taxon>Glycomycetaceae</taxon>
        <taxon>Stackebrandtia</taxon>
    </lineage>
</organism>
<evidence type="ECO:0000256" key="4">
    <source>
        <dbReference type="ARBA" id="ARBA00023002"/>
    </source>
</evidence>
<name>A0A543B205_9ACTN</name>
<comment type="similarity">
    <text evidence="1">Belongs to the cysteine dioxygenase family.</text>
</comment>
<dbReference type="PANTHER" id="PTHR12918:SF1">
    <property type="entry name" value="CYSTEINE DIOXYGENASE TYPE 1"/>
    <property type="match status" value="1"/>
</dbReference>
<dbReference type="InterPro" id="IPR014710">
    <property type="entry name" value="RmlC-like_jellyroll"/>
</dbReference>
<sequence length="153" mass="17388">MNRLDLLTIARQYAAHPDTWSRRLHFDPAQRWYSRIASAADHEVWLLTWLPGQHTDLHDHGGSAGAFTVVSGELTEERLTRARHSPPTLRPRLLPTGRGHRFGPQYIHRVTNRGRLPAISVHVYGPALARMTRYELTDEGLRTAAIELAGSQW</sequence>
<dbReference type="Pfam" id="PF05995">
    <property type="entry name" value="CDO_I"/>
    <property type="match status" value="1"/>
</dbReference>
<dbReference type="SUPFAM" id="SSF51182">
    <property type="entry name" value="RmlC-like cupins"/>
    <property type="match status" value="1"/>
</dbReference>